<dbReference type="EMBL" id="CP006771">
    <property type="protein sequence ID" value="AGX89335.1"/>
    <property type="molecule type" value="Genomic_DNA"/>
</dbReference>
<feature type="transmembrane region" description="Helical" evidence="1">
    <location>
        <begin position="66"/>
        <end position="86"/>
    </location>
</feature>
<reference evidence="2 3" key="1">
    <citation type="journal article" date="2013" name="Genome Announc.">
        <title>Genome Sequence of Mycoplasma parvum (Formerly Eperythrozoon parvum), a Diminutive Hemoplasma of the Pig.</title>
        <authorList>
            <person name="do Nascimento N.C."/>
            <person name="Dos Santos A.P."/>
            <person name="Chu Y."/>
            <person name="Guimaraes A.M."/>
            <person name="Pagliaro A."/>
            <person name="Messick J.B."/>
        </authorList>
    </citation>
    <scope>NUCLEOTIDE SEQUENCE [LARGE SCALE GENOMIC DNA]</scope>
    <source>
        <strain evidence="2 3">Indiana</strain>
    </source>
</reference>
<keyword evidence="1" id="KW-0472">Membrane</keyword>
<dbReference type="RefSeq" id="WP_022770640.1">
    <property type="nucleotide sequence ID" value="NC_022575.1"/>
</dbReference>
<dbReference type="AlphaFoldDB" id="U5NDF5"/>
<dbReference type="KEGG" id="mpv:PRV_03050"/>
<evidence type="ECO:0000313" key="3">
    <source>
        <dbReference type="Proteomes" id="UP000017119"/>
    </source>
</evidence>
<organism evidence="2 3">
    <name type="scientific">Mycoplasma parvum str. Indiana</name>
    <dbReference type="NCBI Taxonomy" id="1403316"/>
    <lineage>
        <taxon>Bacteria</taxon>
        <taxon>Bacillati</taxon>
        <taxon>Mycoplasmatota</taxon>
        <taxon>Mollicutes</taxon>
        <taxon>Mycoplasmataceae</taxon>
        <taxon>Mycoplasma</taxon>
    </lineage>
</organism>
<protein>
    <submittedName>
        <fullName evidence="2">Uncharacterized protein</fullName>
    </submittedName>
</protein>
<sequence length="299" mass="35719">MKNLKNYLFTLQQFYGQFKRNYFPEIHEPQVLRKWAGIYSLSNIIAAIFFYLWHLSGSYLPIDSTWTKYLFIISAIIHLSIASRFIKNSQKFNKTSFTKWAWINLIFISPIGLILLYYVLMPKYWVLEDTTSEEEKKILLEERNKENKFQSPKYKKLENKFNSSLAHLRKMNENVTKDILQNILRIQNFVFEELSFLQISIIIALSTVCKQCKQKNFDNLIWGAHWYEDNFFTFGFKNIQPISMHNKYLMTVGSIVLDEMNNYKKILDKKHQIKNNLSFSDAKMISLHMGDECKWYVNQ</sequence>
<dbReference type="Proteomes" id="UP000017119">
    <property type="component" value="Chromosome"/>
</dbReference>
<dbReference type="PATRIC" id="fig|1403316.3.peg.569"/>
<dbReference type="STRING" id="1403316.PRV_03050"/>
<evidence type="ECO:0000313" key="2">
    <source>
        <dbReference type="EMBL" id="AGX89335.1"/>
    </source>
</evidence>
<accession>U5NDF5</accession>
<feature type="transmembrane region" description="Helical" evidence="1">
    <location>
        <begin position="36"/>
        <end position="54"/>
    </location>
</feature>
<gene>
    <name evidence="2" type="ORF">PRV_03050</name>
</gene>
<keyword evidence="1" id="KW-0812">Transmembrane</keyword>
<feature type="transmembrane region" description="Helical" evidence="1">
    <location>
        <begin position="98"/>
        <end position="120"/>
    </location>
</feature>
<proteinExistence type="predicted"/>
<keyword evidence="3" id="KW-1185">Reference proteome</keyword>
<dbReference type="HOGENOM" id="CLU_926960_0_0_14"/>
<name>U5NDF5_9MOLU</name>
<keyword evidence="1" id="KW-1133">Transmembrane helix</keyword>
<evidence type="ECO:0000256" key="1">
    <source>
        <dbReference type="SAM" id="Phobius"/>
    </source>
</evidence>